<feature type="transmembrane region" description="Helical" evidence="6">
    <location>
        <begin position="266"/>
        <end position="286"/>
    </location>
</feature>
<evidence type="ECO:0000256" key="2">
    <source>
        <dbReference type="ARBA" id="ARBA00007362"/>
    </source>
</evidence>
<keyword evidence="3 6" id="KW-0812">Transmembrane</keyword>
<sequence length="287" mass="30162">MVGFALIVAISFSLGSRAAPHIGPVALNAIRFAIGVAIMAVAAALLLRGTPHRLLSVPRAPWRYLVLGALMAIYFVTMFISLGLTSPVSSGAVFTLIPFMSAGFGFLLLGQKASPVVLISLLVAGAGAVWVIFGGSLDALLGFQIGTGEAIFFIGCVAHAIYAPLVKKFNRGEPIVYFTFWTLFGTALCIIIYGAGEIARTDWANLPGIVWLTVVYLAIFATGVSFFLLQYASMRLPVSKVFGYSYLIPSIIIVLEGLSGAGWTTLSVLAGALVTVLGLVVLVVAAD</sequence>
<comment type="subcellular location">
    <subcellularLocation>
        <location evidence="1">Membrane</location>
        <topology evidence="1">Multi-pass membrane protein</topology>
    </subcellularLocation>
</comment>
<feature type="transmembrane region" description="Helical" evidence="6">
    <location>
        <begin position="139"/>
        <end position="163"/>
    </location>
</feature>
<evidence type="ECO:0000313" key="9">
    <source>
        <dbReference type="Proteomes" id="UP000268192"/>
    </source>
</evidence>
<dbReference type="GO" id="GO:0016020">
    <property type="term" value="C:membrane"/>
    <property type="evidence" value="ECO:0007669"/>
    <property type="project" value="UniProtKB-SubCell"/>
</dbReference>
<feature type="transmembrane region" description="Helical" evidence="6">
    <location>
        <begin position="62"/>
        <end position="82"/>
    </location>
</feature>
<reference evidence="8 9" key="1">
    <citation type="submission" date="2018-09" db="EMBL/GenBank/DDBJ databases">
        <title>Marinorhizobium profundi gen. nov., sp. nov., isolated from a deep-sea sediment sample from the New Britain Trench and proposal of Marinorhizobiaceae fam. nov. in the order Rhizobiales of the class Alphaproteobacteria.</title>
        <authorList>
            <person name="Cao J."/>
        </authorList>
    </citation>
    <scope>NUCLEOTIDE SEQUENCE [LARGE SCALE GENOMIC DNA]</scope>
    <source>
        <strain evidence="8 9">WS11</strain>
    </source>
</reference>
<feature type="transmembrane region" description="Helical" evidence="6">
    <location>
        <begin position="208"/>
        <end position="229"/>
    </location>
</feature>
<keyword evidence="4 6" id="KW-1133">Transmembrane helix</keyword>
<proteinExistence type="inferred from homology"/>
<dbReference type="OrthoDB" id="5812248at2"/>
<dbReference type="AlphaFoldDB" id="A0A3Q8XTK2"/>
<accession>A0A3Q8XTK2</accession>
<feature type="transmembrane region" description="Helical" evidence="6">
    <location>
        <begin position="241"/>
        <end position="260"/>
    </location>
</feature>
<dbReference type="InterPro" id="IPR037185">
    <property type="entry name" value="EmrE-like"/>
</dbReference>
<feature type="transmembrane region" description="Helical" evidence="6">
    <location>
        <begin position="28"/>
        <end position="50"/>
    </location>
</feature>
<dbReference type="InterPro" id="IPR000620">
    <property type="entry name" value="EamA_dom"/>
</dbReference>
<keyword evidence="9" id="KW-1185">Reference proteome</keyword>
<dbReference type="Proteomes" id="UP000268192">
    <property type="component" value="Chromosome"/>
</dbReference>
<feature type="domain" description="EamA" evidence="7">
    <location>
        <begin position="148"/>
        <end position="283"/>
    </location>
</feature>
<dbReference type="EMBL" id="CP032509">
    <property type="protein sequence ID" value="AZN73709.1"/>
    <property type="molecule type" value="Genomic_DNA"/>
</dbReference>
<evidence type="ECO:0000313" key="8">
    <source>
        <dbReference type="EMBL" id="AZN73709.1"/>
    </source>
</evidence>
<gene>
    <name evidence="8" type="ORF">D5400_09275</name>
</gene>
<evidence type="ECO:0000256" key="4">
    <source>
        <dbReference type="ARBA" id="ARBA00022989"/>
    </source>
</evidence>
<feature type="transmembrane region" description="Helical" evidence="6">
    <location>
        <begin position="116"/>
        <end position="133"/>
    </location>
</feature>
<dbReference type="PANTHER" id="PTHR32322:SF2">
    <property type="entry name" value="EAMA DOMAIN-CONTAINING PROTEIN"/>
    <property type="match status" value="1"/>
</dbReference>
<feature type="domain" description="EamA" evidence="7">
    <location>
        <begin position="2"/>
        <end position="132"/>
    </location>
</feature>
<organism evidence="8 9">
    <name type="scientific">Georhizobium profundi</name>
    <dbReference type="NCBI Taxonomy" id="2341112"/>
    <lineage>
        <taxon>Bacteria</taxon>
        <taxon>Pseudomonadati</taxon>
        <taxon>Pseudomonadota</taxon>
        <taxon>Alphaproteobacteria</taxon>
        <taxon>Hyphomicrobiales</taxon>
        <taxon>Rhizobiaceae</taxon>
        <taxon>Georhizobium</taxon>
    </lineage>
</organism>
<dbReference type="Pfam" id="PF00892">
    <property type="entry name" value="EamA"/>
    <property type="match status" value="2"/>
</dbReference>
<feature type="transmembrane region" description="Helical" evidence="6">
    <location>
        <begin position="175"/>
        <end position="196"/>
    </location>
</feature>
<protein>
    <submittedName>
        <fullName evidence="8">DMT family transporter</fullName>
    </submittedName>
</protein>
<dbReference type="SUPFAM" id="SSF103481">
    <property type="entry name" value="Multidrug resistance efflux transporter EmrE"/>
    <property type="match status" value="1"/>
</dbReference>
<evidence type="ECO:0000259" key="7">
    <source>
        <dbReference type="Pfam" id="PF00892"/>
    </source>
</evidence>
<name>A0A3Q8XTK2_9HYPH</name>
<feature type="transmembrane region" description="Helical" evidence="6">
    <location>
        <begin position="88"/>
        <end position="109"/>
    </location>
</feature>
<keyword evidence="5 6" id="KW-0472">Membrane</keyword>
<evidence type="ECO:0000256" key="5">
    <source>
        <dbReference type="ARBA" id="ARBA00023136"/>
    </source>
</evidence>
<evidence type="ECO:0000256" key="1">
    <source>
        <dbReference type="ARBA" id="ARBA00004141"/>
    </source>
</evidence>
<dbReference type="PANTHER" id="PTHR32322">
    <property type="entry name" value="INNER MEMBRANE TRANSPORTER"/>
    <property type="match status" value="1"/>
</dbReference>
<dbReference type="InterPro" id="IPR050638">
    <property type="entry name" value="AA-Vitamin_Transporters"/>
</dbReference>
<dbReference type="KEGG" id="abaw:D5400_09275"/>
<evidence type="ECO:0000256" key="3">
    <source>
        <dbReference type="ARBA" id="ARBA00022692"/>
    </source>
</evidence>
<comment type="similarity">
    <text evidence="2">Belongs to the EamA transporter family.</text>
</comment>
<evidence type="ECO:0000256" key="6">
    <source>
        <dbReference type="SAM" id="Phobius"/>
    </source>
</evidence>